<dbReference type="SMART" id="SM00060">
    <property type="entry name" value="FN3"/>
    <property type="match status" value="2"/>
</dbReference>
<dbReference type="PANTHER" id="PTHR34823">
    <property type="entry name" value="GLCNAC-BINDING PROTEIN A"/>
    <property type="match status" value="1"/>
</dbReference>
<dbReference type="InterPro" id="IPR036573">
    <property type="entry name" value="CBM_sf_5/12"/>
</dbReference>
<proteinExistence type="predicted"/>
<dbReference type="SUPFAM" id="SSF49265">
    <property type="entry name" value="Fibronectin type III"/>
    <property type="match status" value="1"/>
</dbReference>
<evidence type="ECO:0000313" key="5">
    <source>
        <dbReference type="EMBL" id="CAH22604.1"/>
    </source>
</evidence>
<feature type="domain" description="Fibronectin type-III" evidence="4">
    <location>
        <begin position="315"/>
        <end position="402"/>
    </location>
</feature>
<evidence type="ECO:0000256" key="3">
    <source>
        <dbReference type="SAM" id="MobiDB-lite"/>
    </source>
</evidence>
<evidence type="ECO:0000256" key="1">
    <source>
        <dbReference type="ARBA" id="ARBA00022729"/>
    </source>
</evidence>
<dbReference type="InterPro" id="IPR013783">
    <property type="entry name" value="Ig-like_fold"/>
</dbReference>
<accession>Q665Z3</accession>
<dbReference type="Pfam" id="PF02839">
    <property type="entry name" value="CBM_5_12"/>
    <property type="match status" value="1"/>
</dbReference>
<feature type="compositionally biased region" description="Gly residues" evidence="3">
    <location>
        <begin position="403"/>
        <end position="416"/>
    </location>
</feature>
<feature type="domain" description="Fibronectin type-III" evidence="4">
    <location>
        <begin position="223"/>
        <end position="306"/>
    </location>
</feature>
<dbReference type="CDD" id="cd00063">
    <property type="entry name" value="FN3"/>
    <property type="match status" value="2"/>
</dbReference>
<dbReference type="GO" id="GO:0005975">
    <property type="term" value="P:carbohydrate metabolic process"/>
    <property type="evidence" value="ECO:0007669"/>
    <property type="project" value="InterPro"/>
</dbReference>
<dbReference type="PANTHER" id="PTHR34823:SF1">
    <property type="entry name" value="CHITIN-BINDING TYPE-4 DOMAIN-CONTAINING PROTEIN"/>
    <property type="match status" value="1"/>
</dbReference>
<dbReference type="GO" id="GO:0005576">
    <property type="term" value="C:extracellular region"/>
    <property type="evidence" value="ECO:0007669"/>
    <property type="project" value="InterPro"/>
</dbReference>
<gene>
    <name evidence="5" type="ordered locus">YPTB3366</name>
</gene>
<dbReference type="InterPro" id="IPR003610">
    <property type="entry name" value="CBM5/12"/>
</dbReference>
<dbReference type="CDD" id="cd21177">
    <property type="entry name" value="LPMO_AA10"/>
    <property type="match status" value="1"/>
</dbReference>
<dbReference type="InterPro" id="IPR051024">
    <property type="entry name" value="GlcNAc_Chitin_IntDeg"/>
</dbReference>
<dbReference type="SUPFAM" id="SSF81296">
    <property type="entry name" value="E set domains"/>
    <property type="match status" value="1"/>
</dbReference>
<dbReference type="Proteomes" id="UP000001011">
    <property type="component" value="Chromosome"/>
</dbReference>
<feature type="region of interest" description="Disordered" evidence="3">
    <location>
        <begin position="54"/>
        <end position="97"/>
    </location>
</feature>
<feature type="region of interest" description="Disordered" evidence="3">
    <location>
        <begin position="396"/>
        <end position="418"/>
    </location>
</feature>
<dbReference type="AlphaFoldDB" id="Q665Z3"/>
<name>Q665Z3_YERPS</name>
<evidence type="ECO:0000313" key="6">
    <source>
        <dbReference type="Proteomes" id="UP000001011"/>
    </source>
</evidence>
<protein>
    <recommendedName>
        <fullName evidence="4">Fibronectin type-III domain-containing protein</fullName>
    </recommendedName>
</protein>
<dbReference type="KEGG" id="yps:YPTB3366"/>
<reference evidence="5 6" key="1">
    <citation type="journal article" date="2004" name="Proc. Natl. Acad. Sci. U.S.A.">
        <title>Insights into the evolution of Yersinia pestis through whole-genome comparison with Yersinia pseudotuberculosis.</title>
        <authorList>
            <person name="Chain P.S.G."/>
            <person name="Carniel E."/>
            <person name="Larimer F.W."/>
            <person name="Lamerdin J."/>
            <person name="Stoutland P.O."/>
            <person name="Regala W.M."/>
            <person name="Georgescu A.M."/>
            <person name="Vergez L.M."/>
            <person name="Land M.L."/>
            <person name="Motin V.L."/>
            <person name="Brubaker R.R."/>
            <person name="Fowler J."/>
            <person name="Hinnebusch J."/>
            <person name="Marceau M."/>
            <person name="Medigue C."/>
            <person name="Simonet M."/>
            <person name="Chenal-Francisque V."/>
            <person name="Souza B."/>
            <person name="Dacheux D."/>
            <person name="Elliott J.M."/>
            <person name="Derbise A."/>
            <person name="Hauser L.J."/>
            <person name="Garcia E."/>
        </authorList>
    </citation>
    <scope>NUCLEOTIDE SEQUENCE [LARGE SCALE GENOMIC DNA]</scope>
    <source>
        <strain evidence="6">IP32953</strain>
    </source>
</reference>
<dbReference type="SMART" id="SM00495">
    <property type="entry name" value="ChtBD3"/>
    <property type="match status" value="1"/>
</dbReference>
<evidence type="ECO:0000256" key="2">
    <source>
        <dbReference type="ARBA" id="ARBA00022801"/>
    </source>
</evidence>
<dbReference type="InterPro" id="IPR036116">
    <property type="entry name" value="FN3_sf"/>
</dbReference>
<dbReference type="InterPro" id="IPR014756">
    <property type="entry name" value="Ig_E-set"/>
</dbReference>
<keyword evidence="1" id="KW-0732">Signal</keyword>
<dbReference type="Gene3D" id="2.70.50.50">
    <property type="entry name" value="chitin-binding protein cbp21"/>
    <property type="match status" value="1"/>
</dbReference>
<sequence>MMKYRTPNIISRNKSNGISSFHGHVFSPASRAYFAWLAGEIDEGALNQRESGKFFPETADNLPDPSAADDQPNSLPPLDGKIASAGESTGQMLDNPGSHWTKHDVLAGDVLDVSWNYSMKHKTRRWKYFMTRTDWNPNLPLSRAQFEDKPFFMVQLNEQPHWSVDSEFALMPLDPTIHELILPQRSGYHVLLAVWEVANTGNAFYHVIDLDFVGEGGSDQPLPPANLRATNITKDSVSLAWNASVSDVAHYQIYRDGVFLAQTTTLNWIDSNLKAGTKYIYTVSTIDTTGIASSLSSPLLVETLAENSDNAPPSAPKSLHSMNVTENSLELMWGTSTSSTGLKSYLVYREGEEIAEVLAPQYTFQETGLSPDTTYRYFVAAQDTQGRLSVPSNVHSVTTHAKSGGGGDGGGDGGNGSIHPAWELGATYNAGDKVNNLGRDWVCLAFHIAHEPTWAPGDTDYHTLWTLIP</sequence>
<dbReference type="Gene3D" id="2.10.10.20">
    <property type="entry name" value="Carbohydrate-binding module superfamily 5/12"/>
    <property type="match status" value="1"/>
</dbReference>
<dbReference type="Pfam" id="PF00041">
    <property type="entry name" value="fn3"/>
    <property type="match status" value="2"/>
</dbReference>
<dbReference type="EMBL" id="BX936398">
    <property type="protein sequence ID" value="CAH22604.1"/>
    <property type="molecule type" value="Genomic_DNA"/>
</dbReference>
<dbReference type="GO" id="GO:0030246">
    <property type="term" value="F:carbohydrate binding"/>
    <property type="evidence" value="ECO:0007669"/>
    <property type="project" value="InterPro"/>
</dbReference>
<dbReference type="PROSITE" id="PS50853">
    <property type="entry name" value="FN3"/>
    <property type="match status" value="2"/>
</dbReference>
<dbReference type="RefSeq" id="WP_011193078.1">
    <property type="nucleotide sequence ID" value="NC_006155.1"/>
</dbReference>
<dbReference type="Pfam" id="PF03067">
    <property type="entry name" value="LPMO_10"/>
    <property type="match status" value="1"/>
</dbReference>
<dbReference type="InterPro" id="IPR004302">
    <property type="entry name" value="Cellulose/chitin-bd_N"/>
</dbReference>
<dbReference type="InterPro" id="IPR003961">
    <property type="entry name" value="FN3_dom"/>
</dbReference>
<evidence type="ECO:0000259" key="4">
    <source>
        <dbReference type="PROSITE" id="PS50853"/>
    </source>
</evidence>
<organism evidence="5 6">
    <name type="scientific">Yersinia pseudotuberculosis serotype I (strain IP32953)</name>
    <dbReference type="NCBI Taxonomy" id="273123"/>
    <lineage>
        <taxon>Bacteria</taxon>
        <taxon>Pseudomonadati</taxon>
        <taxon>Pseudomonadota</taxon>
        <taxon>Gammaproteobacteria</taxon>
        <taxon>Enterobacterales</taxon>
        <taxon>Yersiniaceae</taxon>
        <taxon>Yersinia</taxon>
    </lineage>
</organism>
<dbReference type="SUPFAM" id="SSF51055">
    <property type="entry name" value="Carbohydrate binding domain"/>
    <property type="match status" value="1"/>
</dbReference>
<dbReference type="GO" id="GO:0004553">
    <property type="term" value="F:hydrolase activity, hydrolyzing O-glycosyl compounds"/>
    <property type="evidence" value="ECO:0007669"/>
    <property type="project" value="InterPro"/>
</dbReference>
<dbReference type="Gene3D" id="2.60.40.10">
    <property type="entry name" value="Immunoglobulins"/>
    <property type="match status" value="2"/>
</dbReference>
<keyword evidence="2" id="KW-0378">Hydrolase</keyword>